<dbReference type="InterPro" id="IPR000073">
    <property type="entry name" value="AB_hydrolase_1"/>
</dbReference>
<dbReference type="Gene3D" id="3.40.50.1820">
    <property type="entry name" value="alpha/beta hydrolase"/>
    <property type="match status" value="1"/>
</dbReference>
<evidence type="ECO:0000259" key="2">
    <source>
        <dbReference type="Pfam" id="PF12697"/>
    </source>
</evidence>
<dbReference type="Pfam" id="PF12697">
    <property type="entry name" value="Abhydrolase_6"/>
    <property type="match status" value="1"/>
</dbReference>
<sequence>MRTFALIHGAGDVGWYWHLVAAELRARGHRVVAPDLPGGDAPTLDDYADAVVEAVGDARDPVVVGQSFGAFTAPLVAARRPVASLVLVAGMVPAPGESPDRWWQATGYAQAVRRRSGPDGGPAAGGDPYAAFYHDVPRDLAEEAMSRARDHPSPAASAQPWPLDGWPGVPTRFVLCTEDRFLPPGFLRPLVRERLGLVPEEIAAGHCVALSRPVELAALLAGPATG</sequence>
<evidence type="ECO:0000313" key="4">
    <source>
        <dbReference type="Proteomes" id="UP001610631"/>
    </source>
</evidence>
<dbReference type="SUPFAM" id="SSF53474">
    <property type="entry name" value="alpha/beta-Hydrolases"/>
    <property type="match status" value="1"/>
</dbReference>
<dbReference type="EMBL" id="JBBDHD010000091">
    <property type="protein sequence ID" value="MFH7598683.1"/>
    <property type="molecule type" value="Genomic_DNA"/>
</dbReference>
<evidence type="ECO:0000313" key="3">
    <source>
        <dbReference type="EMBL" id="MFH7598683.1"/>
    </source>
</evidence>
<gene>
    <name evidence="3" type="ORF">WDV06_26850</name>
</gene>
<name>A0ABW7PJV0_9ACTN</name>
<evidence type="ECO:0000256" key="1">
    <source>
        <dbReference type="SAM" id="MobiDB-lite"/>
    </source>
</evidence>
<dbReference type="Proteomes" id="UP001610631">
    <property type="component" value="Unassembled WGS sequence"/>
</dbReference>
<dbReference type="GO" id="GO:0016787">
    <property type="term" value="F:hydrolase activity"/>
    <property type="evidence" value="ECO:0007669"/>
    <property type="project" value="UniProtKB-KW"/>
</dbReference>
<dbReference type="InterPro" id="IPR052897">
    <property type="entry name" value="Sec-Metab_Biosynth_Hydrolase"/>
</dbReference>
<protein>
    <submittedName>
        <fullName evidence="3">Alpha/beta hydrolase</fullName>
    </submittedName>
</protein>
<keyword evidence="3" id="KW-0378">Hydrolase</keyword>
<feature type="domain" description="AB hydrolase-1" evidence="2">
    <location>
        <begin position="6"/>
        <end position="218"/>
    </location>
</feature>
<accession>A0ABW7PJV0</accession>
<reference evidence="3 4" key="1">
    <citation type="submission" date="2024-03" db="EMBL/GenBank/DDBJ databases">
        <title>Whole genome sequencing of Streptomyces racemochromogenes, to identify antimicrobial biosynthetic gene clusters.</title>
        <authorList>
            <person name="Suryawanshi P."/>
            <person name="Krishnaraj P.U."/>
            <person name="Arun Y.P."/>
            <person name="Suryawanshi M.P."/>
            <person name="Rakshit O."/>
        </authorList>
    </citation>
    <scope>NUCLEOTIDE SEQUENCE [LARGE SCALE GENOMIC DNA]</scope>
    <source>
        <strain evidence="3 4">AUDT626</strain>
    </source>
</reference>
<dbReference type="RefSeq" id="WP_395512366.1">
    <property type="nucleotide sequence ID" value="NZ_JBBDHD010000091.1"/>
</dbReference>
<feature type="compositionally biased region" description="Basic and acidic residues" evidence="1">
    <location>
        <begin position="143"/>
        <end position="152"/>
    </location>
</feature>
<keyword evidence="4" id="KW-1185">Reference proteome</keyword>
<proteinExistence type="predicted"/>
<dbReference type="PANTHER" id="PTHR37017:SF11">
    <property type="entry name" value="ESTERASE_LIPASE_THIOESTERASE DOMAIN-CONTAINING PROTEIN"/>
    <property type="match status" value="1"/>
</dbReference>
<comment type="caution">
    <text evidence="3">The sequence shown here is derived from an EMBL/GenBank/DDBJ whole genome shotgun (WGS) entry which is preliminary data.</text>
</comment>
<feature type="region of interest" description="Disordered" evidence="1">
    <location>
        <begin position="143"/>
        <end position="163"/>
    </location>
</feature>
<organism evidence="3 4">
    <name type="scientific">Streptomyces racemochromogenes</name>
    <dbReference type="NCBI Taxonomy" id="67353"/>
    <lineage>
        <taxon>Bacteria</taxon>
        <taxon>Bacillati</taxon>
        <taxon>Actinomycetota</taxon>
        <taxon>Actinomycetes</taxon>
        <taxon>Kitasatosporales</taxon>
        <taxon>Streptomycetaceae</taxon>
        <taxon>Streptomyces</taxon>
    </lineage>
</organism>
<dbReference type="PANTHER" id="PTHR37017">
    <property type="entry name" value="AB HYDROLASE-1 DOMAIN-CONTAINING PROTEIN-RELATED"/>
    <property type="match status" value="1"/>
</dbReference>
<dbReference type="InterPro" id="IPR029058">
    <property type="entry name" value="AB_hydrolase_fold"/>
</dbReference>